<evidence type="ECO:0000256" key="2">
    <source>
        <dbReference type="ARBA" id="ARBA00008621"/>
    </source>
</evidence>
<comment type="cofactor">
    <cofactor evidence="8">
        <name>Mg(2+)</name>
        <dbReference type="ChEBI" id="CHEBI:18420"/>
    </cofactor>
</comment>
<dbReference type="InterPro" id="IPR005493">
    <property type="entry name" value="RraA/RraA-like"/>
</dbReference>
<dbReference type="EC" id="4.1.1.112" evidence="9"/>
<dbReference type="PANTHER" id="PTHR33254">
    <property type="entry name" value="4-HYDROXY-4-METHYL-2-OXOGLUTARATE ALDOLASE 3-RELATED"/>
    <property type="match status" value="1"/>
</dbReference>
<comment type="catalytic activity">
    <reaction evidence="7 9">
        <text>oxaloacetate + H(+) = pyruvate + CO2</text>
        <dbReference type="Rhea" id="RHEA:15641"/>
        <dbReference type="ChEBI" id="CHEBI:15361"/>
        <dbReference type="ChEBI" id="CHEBI:15378"/>
        <dbReference type="ChEBI" id="CHEBI:16452"/>
        <dbReference type="ChEBI" id="CHEBI:16526"/>
        <dbReference type="EC" id="4.1.1.112"/>
    </reaction>
</comment>
<comment type="caution">
    <text evidence="11">The sequence shown here is derived from an EMBL/GenBank/DDBJ whole genome shotgun (WGS) entry which is preliminary data.</text>
</comment>
<dbReference type="EMBL" id="JAATIP010000406">
    <property type="protein sequence ID" value="KAF4349129.1"/>
    <property type="molecule type" value="Genomic_DNA"/>
</dbReference>
<name>A0A7J6DU87_CANSA</name>
<dbReference type="GO" id="GO:0008428">
    <property type="term" value="F:ribonuclease inhibitor activity"/>
    <property type="evidence" value="ECO:0007669"/>
    <property type="project" value="InterPro"/>
</dbReference>
<comment type="catalytic activity">
    <reaction evidence="1 9">
        <text>4-hydroxy-4-methyl-2-oxoglutarate = 2 pyruvate</text>
        <dbReference type="Rhea" id="RHEA:22748"/>
        <dbReference type="ChEBI" id="CHEBI:15361"/>
        <dbReference type="ChEBI" id="CHEBI:58276"/>
        <dbReference type="EC" id="4.1.3.17"/>
    </reaction>
</comment>
<dbReference type="SUPFAM" id="SSF89562">
    <property type="entry name" value="RraA-like"/>
    <property type="match status" value="1"/>
</dbReference>
<dbReference type="Proteomes" id="UP000525078">
    <property type="component" value="Unassembled WGS sequence"/>
</dbReference>
<accession>A0A803QBG0</accession>
<dbReference type="Proteomes" id="UP000583929">
    <property type="component" value="Unassembled WGS sequence"/>
</dbReference>
<dbReference type="NCBIfam" id="TIGR01935">
    <property type="entry name" value="NOT-MenG"/>
    <property type="match status" value="1"/>
</dbReference>
<dbReference type="CDD" id="cd16841">
    <property type="entry name" value="RraA_family"/>
    <property type="match status" value="1"/>
</dbReference>
<gene>
    <name evidence="11" type="ORF">F8388_024397</name>
    <name evidence="10" type="ORF">G4B88_031230</name>
</gene>
<comment type="function">
    <text evidence="6 9">Catalyzes the aldol cleavage of 4-hydroxy-4-methyl-2-oxoglutarate (HMG) into 2 molecules of pyruvate. Also contains a secondary oxaloacetate (OAA) decarboxylase activity due to the common pyruvate enolate transition state formed following C-C bond cleavage in the retro-aldol and decarboxylation reactions.</text>
</comment>
<dbReference type="EC" id="4.1.3.17" evidence="9"/>
<dbReference type="PANTHER" id="PTHR33254:SF4">
    <property type="entry name" value="4-HYDROXY-4-METHYL-2-OXOGLUTARATE ALDOLASE 3-RELATED"/>
    <property type="match status" value="1"/>
</dbReference>
<feature type="binding site" evidence="8">
    <location>
        <position position="105"/>
    </location>
    <ligand>
        <name>Mg(2+)</name>
        <dbReference type="ChEBI" id="CHEBI:18420"/>
    </ligand>
</feature>
<dbReference type="InterPro" id="IPR036704">
    <property type="entry name" value="RraA/RraA-like_sf"/>
</dbReference>
<keyword evidence="4 8" id="KW-0479">Metal-binding</keyword>
<evidence type="ECO:0000313" key="12">
    <source>
        <dbReference type="Proteomes" id="UP000525078"/>
    </source>
</evidence>
<dbReference type="GO" id="GO:0008948">
    <property type="term" value="F:oxaloacetate decarboxylase activity"/>
    <property type="evidence" value="ECO:0007669"/>
    <property type="project" value="UniProtKB-EC"/>
</dbReference>
<feature type="binding site" evidence="8">
    <location>
        <position position="104"/>
    </location>
    <ligand>
        <name>substrate</name>
    </ligand>
</feature>
<evidence type="ECO:0000256" key="9">
    <source>
        <dbReference type="RuleBase" id="RU004338"/>
    </source>
</evidence>
<comment type="subunit">
    <text evidence="3 9">Homotrimer.</text>
</comment>
<dbReference type="Pfam" id="PF03737">
    <property type="entry name" value="RraA-like"/>
    <property type="match status" value="1"/>
</dbReference>
<reference evidence="12 13" key="1">
    <citation type="journal article" date="2020" name="bioRxiv">
        <title>Sequence and annotation of 42 cannabis genomes reveals extensive copy number variation in cannabinoid synthesis and pathogen resistance genes.</title>
        <authorList>
            <person name="Mckernan K.J."/>
            <person name="Helbert Y."/>
            <person name="Kane L.T."/>
            <person name="Ebling H."/>
            <person name="Zhang L."/>
            <person name="Liu B."/>
            <person name="Eaton Z."/>
            <person name="Mclaughlin S."/>
            <person name="Kingan S."/>
            <person name="Baybayan P."/>
            <person name="Concepcion G."/>
            <person name="Jordan M."/>
            <person name="Riva A."/>
            <person name="Barbazuk W."/>
            <person name="Harkins T."/>
        </authorList>
    </citation>
    <scope>NUCLEOTIDE SEQUENCE [LARGE SCALE GENOMIC DNA]</scope>
    <source>
        <strain evidence="12 13">cv. Jamaican Lion 4</strain>
        <strain evidence="10">Father</strain>
        <strain evidence="11">Mother</strain>
        <tissue evidence="11">Leaf</tissue>
    </source>
</reference>
<evidence type="ECO:0000313" key="11">
    <source>
        <dbReference type="EMBL" id="KAF4349129.1"/>
    </source>
</evidence>
<evidence type="ECO:0000256" key="7">
    <source>
        <dbReference type="ARBA" id="ARBA00047973"/>
    </source>
</evidence>
<dbReference type="GO" id="GO:0047443">
    <property type="term" value="F:4-hydroxy-4-methyl-2-oxoglutarate aldolase activity"/>
    <property type="evidence" value="ECO:0007669"/>
    <property type="project" value="UniProtKB-EC"/>
</dbReference>
<dbReference type="OMA" id="CDAHEDQ"/>
<comment type="cofactor">
    <cofactor evidence="9">
        <name>a divalent metal cation</name>
        <dbReference type="ChEBI" id="CHEBI:60240"/>
    </cofactor>
</comment>
<dbReference type="Gene3D" id="3.50.30.40">
    <property type="entry name" value="Ribonuclease E inhibitor RraA/RraA-like"/>
    <property type="match status" value="1"/>
</dbReference>
<dbReference type="GO" id="GO:0046872">
    <property type="term" value="F:metal ion binding"/>
    <property type="evidence" value="ECO:0007669"/>
    <property type="project" value="UniProtKB-KW"/>
</dbReference>
<dbReference type="OrthoDB" id="1476984at2759"/>
<evidence type="ECO:0000256" key="4">
    <source>
        <dbReference type="ARBA" id="ARBA00022723"/>
    </source>
</evidence>
<accession>A0A7J6DU87</accession>
<evidence type="ECO:0000256" key="5">
    <source>
        <dbReference type="ARBA" id="ARBA00023239"/>
    </source>
</evidence>
<evidence type="ECO:0000256" key="8">
    <source>
        <dbReference type="PIRSR" id="PIRSR605493-1"/>
    </source>
</evidence>
<dbReference type="GO" id="GO:0051252">
    <property type="term" value="P:regulation of RNA metabolic process"/>
    <property type="evidence" value="ECO:0007669"/>
    <property type="project" value="InterPro"/>
</dbReference>
<keyword evidence="5 9" id="KW-0456">Lyase</keyword>
<keyword evidence="13" id="KW-1185">Reference proteome</keyword>
<evidence type="ECO:0000256" key="6">
    <source>
        <dbReference type="ARBA" id="ARBA00025046"/>
    </source>
</evidence>
<comment type="similarity">
    <text evidence="2 9">Belongs to the class II aldolase/RraA-like family.</text>
</comment>
<protein>
    <recommendedName>
        <fullName evidence="9">4-hydroxy-4-methyl-2-oxoglutarate aldolase</fullName>
        <shortName evidence="9">HMG aldolase</shortName>
        <ecNumber evidence="9">4.1.1.112</ecNumber>
        <ecNumber evidence="9">4.1.3.17</ecNumber>
    </recommendedName>
    <alternativeName>
        <fullName evidence="9">Oxaloacetate decarboxylase</fullName>
    </alternativeName>
</protein>
<dbReference type="AlphaFoldDB" id="A0A7J6DU87"/>
<dbReference type="NCBIfam" id="NF006875">
    <property type="entry name" value="PRK09372.1"/>
    <property type="match status" value="1"/>
</dbReference>
<dbReference type="InterPro" id="IPR010203">
    <property type="entry name" value="RraA"/>
</dbReference>
<proteinExistence type="inferred from homology"/>
<evidence type="ECO:0000313" key="13">
    <source>
        <dbReference type="Proteomes" id="UP000583929"/>
    </source>
</evidence>
<organism evidence="11 12">
    <name type="scientific">Cannabis sativa</name>
    <name type="common">Hemp</name>
    <name type="synonym">Marijuana</name>
    <dbReference type="NCBI Taxonomy" id="3483"/>
    <lineage>
        <taxon>Eukaryota</taxon>
        <taxon>Viridiplantae</taxon>
        <taxon>Streptophyta</taxon>
        <taxon>Embryophyta</taxon>
        <taxon>Tracheophyta</taxon>
        <taxon>Spermatophyta</taxon>
        <taxon>Magnoliopsida</taxon>
        <taxon>eudicotyledons</taxon>
        <taxon>Gunneridae</taxon>
        <taxon>Pentapetalae</taxon>
        <taxon>rosids</taxon>
        <taxon>fabids</taxon>
        <taxon>Rosales</taxon>
        <taxon>Cannabaceae</taxon>
        <taxon>Cannabis</taxon>
    </lineage>
</organism>
<dbReference type="EMBL" id="JAATIQ010000791">
    <property type="protein sequence ID" value="KAF4347613.1"/>
    <property type="molecule type" value="Genomic_DNA"/>
</dbReference>
<evidence type="ECO:0000256" key="3">
    <source>
        <dbReference type="ARBA" id="ARBA00011233"/>
    </source>
</evidence>
<evidence type="ECO:0000256" key="1">
    <source>
        <dbReference type="ARBA" id="ARBA00001342"/>
    </source>
</evidence>
<keyword evidence="8" id="KW-0460">Magnesium</keyword>
<evidence type="ECO:0000313" key="10">
    <source>
        <dbReference type="EMBL" id="KAF4347613.1"/>
    </source>
</evidence>
<sequence>MAGMVATAELCDTNAGLVGSGKVRIMEPVFKMYGQRRSFSGPIMTVKVFEDNTLVREALETRGDGRVLVVDGGGSLRCGMLGGNLALLAHDMGWSGIVLNGCIRDVDEINGCDIGVRALNSHPLKSFKRGVGEKHVPLHIAGVFLRDSEWLYADADGILISNTELSL</sequence>
<feature type="binding site" evidence="8">
    <location>
        <begin position="82"/>
        <end position="85"/>
    </location>
    <ligand>
        <name>substrate</name>
    </ligand>
</feature>